<feature type="compositionally biased region" description="Acidic residues" evidence="6">
    <location>
        <begin position="715"/>
        <end position="724"/>
    </location>
</feature>
<feature type="compositionally biased region" description="Basic and acidic residues" evidence="6">
    <location>
        <begin position="284"/>
        <end position="293"/>
    </location>
</feature>
<dbReference type="OrthoDB" id="5857104at2759"/>
<keyword evidence="3" id="KW-0378">Hydrolase</keyword>
<dbReference type="SUPFAM" id="SSF52540">
    <property type="entry name" value="P-loop containing nucleoside triphosphate hydrolases"/>
    <property type="match status" value="2"/>
</dbReference>
<evidence type="ECO:0000256" key="5">
    <source>
        <dbReference type="ARBA" id="ARBA00023242"/>
    </source>
</evidence>
<sequence>MPEPSADPPDARMLFSPLRREPSSDAPVPADTSVSADDSDNMPTLSQPHPLTASCYVSVPEPSGFQKAEYQPVAQRDIESDEEFGQENAERIVGEWEVGKNLFFYVRYADGVVYRVRARPFQYRFPELVQEYEESQAMGTSPPFNPSSSDLHPSYRQAALMLKIPGSTSWSQGSRSTPGSYDSDESSKDEGSEEYSDDDSSPTRRRSTRTAAATANKKLGASLPFSPKKTRGSRRAIVVHDSDSDSEIQEISAPTRKSTRARKVLRSNLDDQDFEDSIYPDSDVDFRPKTEEKKKKKKIVRGKASRPAYGRFRAVIDLQLDEEENEDIAPLIAHRAVCEKCQTAPTHEQAKKKGRKRKPKEDDSEDEETRLANLGGWVRCLKCPVAAHWGCLAKTQRDEILRAAHERDKAEWQANPNTPEPRKRIGLDTYQTTEFICTSCMRGGICMACKEIAIKPDEHAQRAHSLAIGGLSSALPDDPIASISPRDSVHPGGQDGNDTKELLFRCFICKRLAHYAHLPAPEGFNAEDTTSAELAIYYQHSTSWRCADCFSYVYTVEHILAWRPFPENAIEPSRKPNEPPNYKSILPREYLIKWVDRSYRRVQWVPHGWLLAVAGTKLKNFILGGTKVHLLPEPISEQASIPVEGASTDFEIGGDDSEASGGKPAEEASPLIAYPDAEKRIPPAWRTVDRLLDIRFWRPKKSAKGKTRKSRTATSDEEESVEEDPIIAKERAAAYGEGEEPSTMVTLEEFEAQTHEKLNEKHASQVAWAFIKWDDLGYDDASWDSPPRANEVGYAAYEKALKRFISACSVTVPARDKKTDVARGGAKWLMTQKFSVDNQPNLGQNAQLKLMPFQVDGVNWLCHNWNKAQSCILADEMGLGKTVQIVTFIGYIVSAFKCFPALVVVPNSTITNWVREFERWAPKLRVVPFYGEAKAREIIKKFELFHPRPTSGTTGAKYHVLVTTYETITNTKEFGPVFKSAPVWEMLVTPLNNNIRELFNLMNFLDPDEWADLEALSKQFEELTDELVADLHGRLKPYFLRRIKSEVLQLPPKNEVIVPVSMAPLQKEIYRSLLSQNFEILRSLTESNASSSKGNVTKTNMNNLLMQLRKCVQHPYLVSPNIEPKGLSPQETHERLTGASAKLRLLKTMLPKLRSRGHRVLLFSQFSIALDIIEDFLIGEGTKYLRLDGNTKQALRQKGMDEFNKKDSDVFIYLLTTRAGGVGINLWSADTVIIFDPDFNPHQDLQAIARAHRYERIMQTGKKKLILDHLIVQKMDDESGSREDVQSILLFGAKALFEETEETAAREVHYSEHDIDNLIEKTEKEGEEVEPESGAGSLFAFAKVWSADKEGMEELADEATEQSEEADSWAKALELIATRAAAEKETEQTGRGVRRKAAAVFPQQDIDLGDTPVKGKAKEKDKGKKRQRSKGKSADSDDSDFRAPVSDAASESDGTEDAVMDVDDVHMPPISGFGPPPLSVPGPSAKQGHPRHRHADVSQPPLLPTHTRERSPKPSEEFCGLCGERHARGRCPMTESPENLAMYRLMLLSHAGDETIEERRAAIRVIDETLHRLGKIHLIYGQPLHLVEAPAPSQPAAPHLPKKPKRPRPEPRPQATPSTPRNVLNDNQSVAGPSRLNGTASKAAHSATAAQMSNTVPRASSTANGVASTSEVPVSSVTPNGHPKPKKPKVTGGQTCAVCRQVPHHLVKDCPVVAQGPSRISEAVSRLAQDPSQEPVVDALRRILKKQQRRALGASAAKPNPASAAPVIDLTE</sequence>
<dbReference type="GO" id="GO:0005524">
    <property type="term" value="F:ATP binding"/>
    <property type="evidence" value="ECO:0007669"/>
    <property type="project" value="UniProtKB-KW"/>
</dbReference>
<feature type="region of interest" description="Disordered" evidence="6">
    <location>
        <begin position="1382"/>
        <end position="1516"/>
    </location>
</feature>
<keyword evidence="5" id="KW-0539">Nucleus</keyword>
<feature type="domain" description="Helicase C-terminal" evidence="8">
    <location>
        <begin position="1145"/>
        <end position="1316"/>
    </location>
</feature>
<feature type="domain" description="Helicase ATP-binding" evidence="7">
    <location>
        <begin position="862"/>
        <end position="988"/>
    </location>
</feature>
<feature type="compositionally biased region" description="Basic and acidic residues" evidence="6">
    <location>
        <begin position="1506"/>
        <end position="1516"/>
    </location>
</feature>
<dbReference type="GO" id="GO:0140658">
    <property type="term" value="F:ATP-dependent chromatin remodeler activity"/>
    <property type="evidence" value="ECO:0007669"/>
    <property type="project" value="TreeGrafter"/>
</dbReference>
<reference evidence="9 10" key="1">
    <citation type="journal article" date="2015" name="Sci. Rep.">
        <title>Chromosome-level genome map provides insights into diverse defense mechanisms in the medicinal fungus Ganoderma sinense.</title>
        <authorList>
            <person name="Zhu Y."/>
            <person name="Xu J."/>
            <person name="Sun C."/>
            <person name="Zhou S."/>
            <person name="Xu H."/>
            <person name="Nelson D.R."/>
            <person name="Qian J."/>
            <person name="Song J."/>
            <person name="Luo H."/>
            <person name="Xiang L."/>
            <person name="Li Y."/>
            <person name="Xu Z."/>
            <person name="Ji A."/>
            <person name="Wang L."/>
            <person name="Lu S."/>
            <person name="Hayward A."/>
            <person name="Sun W."/>
            <person name="Li X."/>
            <person name="Schwartz D.C."/>
            <person name="Wang Y."/>
            <person name="Chen S."/>
        </authorList>
    </citation>
    <scope>NUCLEOTIDE SEQUENCE [LARGE SCALE GENOMIC DNA]</scope>
    <source>
        <strain evidence="9 10">ZZ0214-1</strain>
    </source>
</reference>
<dbReference type="Gene3D" id="2.40.50.40">
    <property type="match status" value="1"/>
</dbReference>
<dbReference type="GO" id="GO:0042393">
    <property type="term" value="F:histone binding"/>
    <property type="evidence" value="ECO:0007669"/>
    <property type="project" value="TreeGrafter"/>
</dbReference>
<dbReference type="InterPro" id="IPR041684">
    <property type="entry name" value="Znf-PHD-like"/>
</dbReference>
<keyword evidence="10" id="KW-1185">Reference proteome</keyword>
<feature type="region of interest" description="Disordered" evidence="6">
    <location>
        <begin position="647"/>
        <end position="671"/>
    </location>
</feature>
<keyword evidence="2" id="KW-0547">Nucleotide-binding</keyword>
<evidence type="ECO:0000259" key="8">
    <source>
        <dbReference type="PROSITE" id="PS51194"/>
    </source>
</evidence>
<dbReference type="PROSITE" id="PS51194">
    <property type="entry name" value="HELICASE_CTER"/>
    <property type="match status" value="1"/>
</dbReference>
<feature type="compositionally biased region" description="Basic and acidic residues" evidence="6">
    <location>
        <begin position="1432"/>
        <end position="1441"/>
    </location>
</feature>
<dbReference type="GO" id="GO:0005634">
    <property type="term" value="C:nucleus"/>
    <property type="evidence" value="ECO:0007669"/>
    <property type="project" value="UniProtKB-SubCell"/>
</dbReference>
<accession>A0A2G8SDB6</accession>
<dbReference type="GO" id="GO:0016887">
    <property type="term" value="F:ATP hydrolysis activity"/>
    <property type="evidence" value="ECO:0007669"/>
    <property type="project" value="TreeGrafter"/>
</dbReference>
<dbReference type="GO" id="GO:0003682">
    <property type="term" value="F:chromatin binding"/>
    <property type="evidence" value="ECO:0007669"/>
    <property type="project" value="TreeGrafter"/>
</dbReference>
<dbReference type="GO" id="GO:0000785">
    <property type="term" value="C:chromatin"/>
    <property type="evidence" value="ECO:0007669"/>
    <property type="project" value="TreeGrafter"/>
</dbReference>
<dbReference type="Pfam" id="PF00271">
    <property type="entry name" value="Helicase_C"/>
    <property type="match status" value="1"/>
</dbReference>
<dbReference type="Pfam" id="PF15446">
    <property type="entry name" value="zf-PHD-like"/>
    <property type="match status" value="1"/>
</dbReference>
<dbReference type="InterPro" id="IPR000330">
    <property type="entry name" value="SNF2_N"/>
</dbReference>
<dbReference type="InterPro" id="IPR056616">
    <property type="entry name" value="Chromo_MIT1"/>
</dbReference>
<comment type="subcellular location">
    <subcellularLocation>
        <location evidence="1">Nucleus</location>
    </subcellularLocation>
</comment>
<feature type="region of interest" description="Disordered" evidence="6">
    <location>
        <begin position="343"/>
        <end position="368"/>
    </location>
</feature>
<evidence type="ECO:0000256" key="3">
    <source>
        <dbReference type="ARBA" id="ARBA00022801"/>
    </source>
</evidence>
<dbReference type="InterPro" id="IPR049730">
    <property type="entry name" value="SNF2/RAD54-like_C"/>
</dbReference>
<feature type="region of interest" description="Disordered" evidence="6">
    <location>
        <begin position="273"/>
        <end position="303"/>
    </location>
</feature>
<feature type="compositionally biased region" description="Polar residues" evidence="6">
    <location>
        <begin position="1651"/>
        <end position="1665"/>
    </location>
</feature>
<feature type="region of interest" description="Disordered" evidence="6">
    <location>
        <begin position="166"/>
        <end position="246"/>
    </location>
</feature>
<protein>
    <submittedName>
        <fullName evidence="9">Uncharacterized protein</fullName>
    </submittedName>
</protein>
<name>A0A2G8SDB6_9APHY</name>
<proteinExistence type="predicted"/>
<feature type="compositionally biased region" description="Low complexity" evidence="6">
    <location>
        <begin position="1639"/>
        <end position="1650"/>
    </location>
</feature>
<dbReference type="InterPro" id="IPR027417">
    <property type="entry name" value="P-loop_NTPase"/>
</dbReference>
<comment type="caution">
    <text evidence="9">The sequence shown here is derived from an EMBL/GenBank/DDBJ whole genome shotgun (WGS) entry which is preliminary data.</text>
</comment>
<feature type="compositionally biased region" description="Polar residues" evidence="6">
    <location>
        <begin position="166"/>
        <end position="178"/>
    </location>
</feature>
<evidence type="ECO:0000256" key="2">
    <source>
        <dbReference type="ARBA" id="ARBA00022741"/>
    </source>
</evidence>
<dbReference type="STRING" id="1077348.A0A2G8SDB6"/>
<dbReference type="InterPro" id="IPR014001">
    <property type="entry name" value="Helicase_ATP-bd"/>
</dbReference>
<dbReference type="PANTHER" id="PTHR45623">
    <property type="entry name" value="CHROMODOMAIN-HELICASE-DNA-BINDING PROTEIN 3-RELATED-RELATED"/>
    <property type="match status" value="1"/>
</dbReference>
<feature type="region of interest" description="Disordered" evidence="6">
    <location>
        <begin position="1"/>
        <end position="58"/>
    </location>
</feature>
<dbReference type="PROSITE" id="PS51192">
    <property type="entry name" value="HELICASE_ATP_BIND_1"/>
    <property type="match status" value="1"/>
</dbReference>
<dbReference type="Gene3D" id="3.40.50.300">
    <property type="entry name" value="P-loop containing nucleotide triphosphate hydrolases"/>
    <property type="match status" value="1"/>
</dbReference>
<evidence type="ECO:0000256" key="6">
    <source>
        <dbReference type="SAM" id="MobiDB-lite"/>
    </source>
</evidence>
<dbReference type="EMBL" id="AYKW01000012">
    <property type="protein sequence ID" value="PIL31731.1"/>
    <property type="molecule type" value="Genomic_DNA"/>
</dbReference>
<keyword evidence="4" id="KW-0067">ATP-binding</keyword>
<feature type="compositionally biased region" description="Low complexity" evidence="6">
    <location>
        <begin position="1754"/>
        <end position="1766"/>
    </location>
</feature>
<dbReference type="InterPro" id="IPR038718">
    <property type="entry name" value="SNF2-like_sf"/>
</dbReference>
<evidence type="ECO:0000313" key="10">
    <source>
        <dbReference type="Proteomes" id="UP000230002"/>
    </source>
</evidence>
<evidence type="ECO:0000313" key="9">
    <source>
        <dbReference type="EMBL" id="PIL31731.1"/>
    </source>
</evidence>
<feature type="compositionally biased region" description="Polar residues" evidence="6">
    <location>
        <begin position="1616"/>
        <end position="1631"/>
    </location>
</feature>
<feature type="compositionally biased region" description="Basic residues" evidence="6">
    <location>
        <begin position="294"/>
        <end position="303"/>
    </location>
</feature>
<dbReference type="SMART" id="SM00490">
    <property type="entry name" value="HELICc"/>
    <property type="match status" value="1"/>
</dbReference>
<organism evidence="9 10">
    <name type="scientific">Ganoderma sinense ZZ0214-1</name>
    <dbReference type="NCBI Taxonomy" id="1077348"/>
    <lineage>
        <taxon>Eukaryota</taxon>
        <taxon>Fungi</taxon>
        <taxon>Dikarya</taxon>
        <taxon>Basidiomycota</taxon>
        <taxon>Agaricomycotina</taxon>
        <taxon>Agaricomycetes</taxon>
        <taxon>Polyporales</taxon>
        <taxon>Polyporaceae</taxon>
        <taxon>Ganoderma</taxon>
    </lineage>
</organism>
<feature type="region of interest" description="Disordered" evidence="6">
    <location>
        <begin position="705"/>
        <end position="724"/>
    </location>
</feature>
<dbReference type="GO" id="GO:0003677">
    <property type="term" value="F:DNA binding"/>
    <property type="evidence" value="ECO:0007669"/>
    <property type="project" value="TreeGrafter"/>
</dbReference>
<dbReference type="InterPro" id="IPR001650">
    <property type="entry name" value="Helicase_C-like"/>
</dbReference>
<dbReference type="CDD" id="cd18793">
    <property type="entry name" value="SF2_C_SNF"/>
    <property type="match status" value="1"/>
</dbReference>
<gene>
    <name evidence="9" type="ORF">GSI_06435</name>
</gene>
<feature type="compositionally biased region" description="Acidic residues" evidence="6">
    <location>
        <begin position="1453"/>
        <end position="1462"/>
    </location>
</feature>
<dbReference type="Pfam" id="PF23615">
    <property type="entry name" value="Chromo_MIT1"/>
    <property type="match status" value="1"/>
</dbReference>
<evidence type="ECO:0000259" key="7">
    <source>
        <dbReference type="PROSITE" id="PS51192"/>
    </source>
</evidence>
<dbReference type="SUPFAM" id="SSF54160">
    <property type="entry name" value="Chromo domain-like"/>
    <property type="match status" value="1"/>
</dbReference>
<feature type="region of interest" description="Disordered" evidence="6">
    <location>
        <begin position="1748"/>
        <end position="1772"/>
    </location>
</feature>
<evidence type="ECO:0000256" key="1">
    <source>
        <dbReference type="ARBA" id="ARBA00004123"/>
    </source>
</evidence>
<evidence type="ECO:0000256" key="4">
    <source>
        <dbReference type="ARBA" id="ARBA00022840"/>
    </source>
</evidence>
<dbReference type="Proteomes" id="UP000230002">
    <property type="component" value="Unassembled WGS sequence"/>
</dbReference>
<dbReference type="Pfam" id="PF00176">
    <property type="entry name" value="SNF2-rel_dom"/>
    <property type="match status" value="2"/>
</dbReference>
<dbReference type="PANTHER" id="PTHR45623:SF17">
    <property type="entry name" value="CHROMODOMAIN-HELICASE-DNA-BINDING PROTEIN 3-RELATED"/>
    <property type="match status" value="1"/>
</dbReference>
<feature type="compositionally biased region" description="Polar residues" evidence="6">
    <location>
        <begin position="32"/>
        <end position="49"/>
    </location>
</feature>
<feature type="compositionally biased region" description="Acidic residues" evidence="6">
    <location>
        <begin position="191"/>
        <end position="200"/>
    </location>
</feature>
<dbReference type="Gene3D" id="3.40.50.10810">
    <property type="entry name" value="Tandem AAA-ATPase domain"/>
    <property type="match status" value="1"/>
</dbReference>
<dbReference type="InterPro" id="IPR016197">
    <property type="entry name" value="Chromo-like_dom_sf"/>
</dbReference>
<feature type="compositionally biased region" description="Low complexity" evidence="6">
    <location>
        <begin position="1666"/>
        <end position="1679"/>
    </location>
</feature>
<dbReference type="SMART" id="SM00487">
    <property type="entry name" value="DEXDc"/>
    <property type="match status" value="1"/>
</dbReference>
<feature type="region of interest" description="Disordered" evidence="6">
    <location>
        <begin position="1589"/>
        <end position="1692"/>
    </location>
</feature>